<keyword evidence="5" id="KW-0175">Coiled coil</keyword>
<dbReference type="FunFam" id="2.30.29.30:FF:000138">
    <property type="entry name" value="Ventricular zone-expressed PH domain-containing protein-like 1"/>
    <property type="match status" value="1"/>
</dbReference>
<comment type="similarity">
    <text evidence="2">Belongs to the MELT/VEPH family.</text>
</comment>
<accession>A0A1A9V2V6</accession>
<evidence type="ECO:0000256" key="5">
    <source>
        <dbReference type="SAM" id="Coils"/>
    </source>
</evidence>
<comment type="subcellular location">
    <subcellularLocation>
        <location evidence="1">Cell membrane</location>
        <topology evidence="1">Peripheral membrane protein</topology>
        <orientation evidence="1">Cytoplasmic side</orientation>
    </subcellularLocation>
</comment>
<feature type="region of interest" description="Disordered" evidence="6">
    <location>
        <begin position="449"/>
        <end position="470"/>
    </location>
</feature>
<dbReference type="SUPFAM" id="SSF48371">
    <property type="entry name" value="ARM repeat"/>
    <property type="match status" value="1"/>
</dbReference>
<dbReference type="InterPro" id="IPR016024">
    <property type="entry name" value="ARM-type_fold"/>
</dbReference>
<dbReference type="InterPro" id="IPR011993">
    <property type="entry name" value="PH-like_dom_sf"/>
</dbReference>
<sequence>MHELFTKVLSKRDLSRAGDLFSVPDNEIVNDIIDVITEINSIISQSDYLKNNNDQSVVEICITRVLSCIRETHTTERYCSGLIELLKTCLLQNLQPTKATKEDPPHAKIAADIISSIFLNYDKREVMKLALPIAVQFLPKRNRELSRNLASYLSLAAIDYAYLLSPHVDSIMNSILAGNYGLLRVLAQIYEVSPEAVSSQAPQLVALLPECDSQERLAVFQLYLLIAQRTPLVLECCISLLCELLYDSETTGTTMQILLKLAEQRPLLVAEHFDKIRSATKTNPATITLGAQIMATAGRNSKKNAQYALDFVLEQLPMADRNSQAILLQEATKLCSSFPALFTDKVLACVRQKNISSQQKLSSSETSVDIGNKTSGGVTIVNLNSPSDQHQMPVISAPKVPNNVGGGLVTTIVNATAVQGLLTTTSHHSTIINADPMTSTTTVSVATAANSRMHKSKQSRSSPSSPRDAYRKTITTGNFKIPTNNNAVATANNASAVYPIVGTVVPPTPPHTSYTRRVKLGDSRSTGRLHPSGNTHRSMTRLNVAGGSVGGLHKSMTRLSSSQQISQNGLLSASGSNTANNSNSSSNVVVQTGAVPKTPAISNNPGYITPVPPLSNNVIITGHNKWGIPSTQVTSGGVTVTTSPTKIRPQSQGPTMLLNSSNALLKYSTDALNQSIGSITASSTTNAVSVHHASPALLHQTNGNQKSVMQLPMNGNSDHEVIVSGPTTNVTPRRNDNTSRTLLNANNSILEQRMSTFEPYQIMRDPVQQFCEKHFTSIRSYMDEVSKMLPPPTRCSIEGRLEEVSNEFAERRSKKVAKLHFACQIRGPHCLYSKTCFTMRTRNPKTWIHLMFLDFQVRHYVKEKCVLSTREPGISNLKNIWQILKCENRSFTELVTSQFPNMKDREILVNELRHSGFLDVFEVSKTDKTNPNCNELEYQWGCFLCNHPDKAAGFLNGSNQPMIEGQLKEKKGKWRLFRRWRTRYFTLSGAHLSCKGSSGGESIDVNQIRSVKVSRGARNIPKAFEIFTADQTLILKPKDGKNAEEWVQCLSIVVAHSQARDNPTTKTNSLPARSMIYYNGNSIFIQQQMQQQMQQMQQQMQQQGQQIESKIDIVQENQRILQTHIDETYQQFEGKVNVLEEKVDNAIGQLDARINAREKDVKNEIKALKKELATN</sequence>
<evidence type="ECO:0000259" key="7">
    <source>
        <dbReference type="PROSITE" id="PS50003"/>
    </source>
</evidence>
<dbReference type="GO" id="GO:0005886">
    <property type="term" value="C:plasma membrane"/>
    <property type="evidence" value="ECO:0007669"/>
    <property type="project" value="UniProtKB-SubCell"/>
</dbReference>
<organism evidence="8 9">
    <name type="scientific">Glossina austeni</name>
    <name type="common">Savannah tsetse fly</name>
    <dbReference type="NCBI Taxonomy" id="7395"/>
    <lineage>
        <taxon>Eukaryota</taxon>
        <taxon>Metazoa</taxon>
        <taxon>Ecdysozoa</taxon>
        <taxon>Arthropoda</taxon>
        <taxon>Hexapoda</taxon>
        <taxon>Insecta</taxon>
        <taxon>Pterygota</taxon>
        <taxon>Neoptera</taxon>
        <taxon>Endopterygota</taxon>
        <taxon>Diptera</taxon>
        <taxon>Brachycera</taxon>
        <taxon>Muscomorpha</taxon>
        <taxon>Hippoboscoidea</taxon>
        <taxon>Glossinidae</taxon>
        <taxon>Glossina</taxon>
    </lineage>
</organism>
<proteinExistence type="inferred from homology"/>
<dbReference type="Pfam" id="PF00169">
    <property type="entry name" value="PH"/>
    <property type="match status" value="1"/>
</dbReference>
<dbReference type="PROSITE" id="PS50003">
    <property type="entry name" value="PH_DOMAIN"/>
    <property type="match status" value="1"/>
</dbReference>
<name>A0A1A9V2V6_GLOAU</name>
<dbReference type="EnsemblMetazoa" id="GAUT023960-RA">
    <property type="protein sequence ID" value="GAUT023960-PA"/>
    <property type="gene ID" value="GAUT023960"/>
</dbReference>
<dbReference type="AlphaFoldDB" id="A0A1A9V2V6"/>
<dbReference type="InterPro" id="IPR001849">
    <property type="entry name" value="PH_domain"/>
</dbReference>
<evidence type="ECO:0000256" key="6">
    <source>
        <dbReference type="SAM" id="MobiDB-lite"/>
    </source>
</evidence>
<evidence type="ECO:0000256" key="3">
    <source>
        <dbReference type="ARBA" id="ARBA00022475"/>
    </source>
</evidence>
<feature type="compositionally biased region" description="Low complexity" evidence="6">
    <location>
        <begin position="572"/>
        <end position="587"/>
    </location>
</feature>
<keyword evidence="9" id="KW-1185">Reference proteome</keyword>
<evidence type="ECO:0000313" key="8">
    <source>
        <dbReference type="EnsemblMetazoa" id="GAUT023960-PA"/>
    </source>
</evidence>
<dbReference type="GO" id="GO:0010314">
    <property type="term" value="F:phosphatidylinositol-5-phosphate binding"/>
    <property type="evidence" value="ECO:0007669"/>
    <property type="project" value="TreeGrafter"/>
</dbReference>
<keyword evidence="4" id="KW-0472">Membrane</keyword>
<keyword evidence="3" id="KW-1003">Cell membrane</keyword>
<evidence type="ECO:0000256" key="2">
    <source>
        <dbReference type="ARBA" id="ARBA00010187"/>
    </source>
</evidence>
<feature type="region of interest" description="Disordered" evidence="6">
    <location>
        <begin position="634"/>
        <end position="654"/>
    </location>
</feature>
<dbReference type="Proteomes" id="UP000078200">
    <property type="component" value="Unassembled WGS sequence"/>
</dbReference>
<evidence type="ECO:0000313" key="9">
    <source>
        <dbReference type="Proteomes" id="UP000078200"/>
    </source>
</evidence>
<dbReference type="VEuPathDB" id="VectorBase:GAUT023960"/>
<dbReference type="PANTHER" id="PTHR21630">
    <property type="entry name" value="VEPH-A/MELTED"/>
    <property type="match status" value="1"/>
</dbReference>
<dbReference type="Gene3D" id="2.30.29.30">
    <property type="entry name" value="Pleckstrin-homology domain (PH domain)/Phosphotyrosine-binding domain (PTB)"/>
    <property type="match status" value="1"/>
</dbReference>
<dbReference type="GO" id="GO:0009966">
    <property type="term" value="P:regulation of signal transduction"/>
    <property type="evidence" value="ECO:0007669"/>
    <property type="project" value="TreeGrafter"/>
</dbReference>
<evidence type="ECO:0000256" key="4">
    <source>
        <dbReference type="ARBA" id="ARBA00023136"/>
    </source>
</evidence>
<dbReference type="SMART" id="SM00233">
    <property type="entry name" value="PH"/>
    <property type="match status" value="1"/>
</dbReference>
<feature type="compositionally biased region" description="Polar residues" evidence="6">
    <location>
        <begin position="557"/>
        <end position="571"/>
    </location>
</feature>
<dbReference type="SUPFAM" id="SSF50729">
    <property type="entry name" value="PH domain-like"/>
    <property type="match status" value="1"/>
</dbReference>
<dbReference type="PANTHER" id="PTHR21630:SF10">
    <property type="entry name" value="VENTRICULAR ZONE-EXPRESSED PH DOMAIN-CONTAINING PROTEIN HOMOLOG 1"/>
    <property type="match status" value="1"/>
</dbReference>
<dbReference type="CDD" id="cd01264">
    <property type="entry name" value="PH_MELT_VEPH1"/>
    <property type="match status" value="1"/>
</dbReference>
<feature type="region of interest" description="Disordered" evidence="6">
    <location>
        <begin position="549"/>
        <end position="587"/>
    </location>
</feature>
<feature type="compositionally biased region" description="Low complexity" evidence="6">
    <location>
        <begin position="634"/>
        <end position="645"/>
    </location>
</feature>
<feature type="coiled-coil region" evidence="5">
    <location>
        <begin position="1086"/>
        <end position="1171"/>
    </location>
</feature>
<evidence type="ECO:0000256" key="1">
    <source>
        <dbReference type="ARBA" id="ARBA00004413"/>
    </source>
</evidence>
<feature type="domain" description="PH" evidence="7">
    <location>
        <begin position="960"/>
        <end position="1055"/>
    </location>
</feature>
<protein>
    <recommendedName>
        <fullName evidence="7">PH domain-containing protein</fullName>
    </recommendedName>
</protein>
<reference evidence="8" key="1">
    <citation type="submission" date="2020-05" db="UniProtKB">
        <authorList>
            <consortium name="EnsemblMetazoa"/>
        </authorList>
    </citation>
    <scope>IDENTIFICATION</scope>
    <source>
        <strain evidence="8">TTRI</strain>
    </source>
</reference>
<dbReference type="InterPro" id="IPR039888">
    <property type="entry name" value="Melted-like"/>
</dbReference>